<evidence type="ECO:0000259" key="15">
    <source>
        <dbReference type="PROSITE" id="PS50015"/>
    </source>
</evidence>
<dbReference type="Gene3D" id="3.60.21.10">
    <property type="match status" value="1"/>
</dbReference>
<keyword evidence="10 12" id="KW-0326">Glycosidase</keyword>
<dbReference type="InterPro" id="IPR011160">
    <property type="entry name" value="Sphingomy_PDE"/>
</dbReference>
<evidence type="ECO:0000256" key="10">
    <source>
        <dbReference type="ARBA" id="ARBA00023295"/>
    </source>
</evidence>
<dbReference type="InterPro" id="IPR041805">
    <property type="entry name" value="ASMase/PPN1_MPP"/>
</dbReference>
<feature type="binding site" evidence="13">
    <location>
        <position position="438"/>
    </location>
    <ligand>
        <name>Zn(2+)</name>
        <dbReference type="ChEBI" id="CHEBI:29105"/>
        <label>1</label>
    </ligand>
</feature>
<sequence length="630" mass="73235">MKKQPKKIFKEKDDTATTEIKKSVVHFEESTKLSYRSDNLIAKEEASIAEYFECLNCKLAVGLIKTLMKAKVPKNVISNIVTSGCVLFNQGSHDVCHGVVSMFKNEVFEVLSNITISPLEVCEVLLTKNCTRKESKYFQWDVDLPVPSHDRTAEKNLPMTKPTPKLKVLQLTDIHIDFLYKPQSAINCNDPLCCRNGQPTEPSNMAGYWASLGACDMPTWTVDDLFNKLSKEKFDYILWTGDSLSHNVWNQTRDDQLKVLHYIAQRFDKYFPNIPVFPALGNHEGVPVNSFPFAKNMEDKENPMSWLYETMKNISSKPNEDKENPMSWLYETMKNISSKWGGYYTMQVIPGFRIVSLNMNFCNNLNGWLLLNPIDPSSEMKWLVDVLQEAEDNNEKVHIIGHIAPGLPECMQVWSRNYYKVINRFHKIISAQFFGHLHYDTFQLFYDLDLYKINTPTSMRTDINLKPISVAYLSPSLTTFININPGYRVFHLDGFHDESTWSVLDHETYIMNITLSNTLNQTIWVKEYSAKEAYQLESLSPLDWHDLILRMEWNATLFNFYFKNYFKSNMGQESCDAKCKMYMLCSLASGKSYDDEFCQHIFKHSTAFSNFRRDFQYSEYTTWYKKLKSC</sequence>
<dbReference type="PROSITE" id="PS50015">
    <property type="entry name" value="SAP_B"/>
    <property type="match status" value="1"/>
</dbReference>
<dbReference type="OMA" id="VWSQTRK"/>
<feature type="binding site" evidence="13">
    <location>
        <position position="242"/>
    </location>
    <ligand>
        <name>Zn(2+)</name>
        <dbReference type="ChEBI" id="CHEBI:29105"/>
        <label>1</label>
    </ligand>
</feature>
<comment type="function">
    <text evidence="12">Converts sphingomyelin to ceramide.</text>
</comment>
<dbReference type="GO" id="GO:0005615">
    <property type="term" value="C:extracellular space"/>
    <property type="evidence" value="ECO:0000318"/>
    <property type="project" value="GO_Central"/>
</dbReference>
<dbReference type="RefSeq" id="XP_009016573.1">
    <property type="nucleotide sequence ID" value="XM_009018325.1"/>
</dbReference>
<comment type="similarity">
    <text evidence="2 12">Belongs to the acid sphingomyelinase family.</text>
</comment>
<feature type="disulfide bond" evidence="14">
    <location>
        <begin position="194"/>
        <end position="215"/>
    </location>
</feature>
<evidence type="ECO:0000256" key="2">
    <source>
        <dbReference type="ARBA" id="ARBA00008234"/>
    </source>
</evidence>
<dbReference type="Pfam" id="PF19272">
    <property type="entry name" value="ASMase_C"/>
    <property type="match status" value="1"/>
</dbReference>
<dbReference type="STRING" id="6412.T1G329"/>
<feature type="binding site" evidence="13">
    <location>
        <position position="436"/>
    </location>
    <ligand>
        <name>Zn(2+)</name>
        <dbReference type="ChEBI" id="CHEBI:29105"/>
        <label>2</label>
    </ligand>
</feature>
<keyword evidence="7 13" id="KW-0862">Zinc</keyword>
<dbReference type="eggNOG" id="KOG3770">
    <property type="taxonomic scope" value="Eukaryota"/>
</dbReference>
<dbReference type="PANTHER" id="PTHR10340:SF34">
    <property type="entry name" value="SPHINGOMYELIN PHOSPHODIESTERASE"/>
    <property type="match status" value="1"/>
</dbReference>
<reference evidence="17" key="3">
    <citation type="submission" date="2015-06" db="UniProtKB">
        <authorList>
            <consortium name="EnsemblMetazoa"/>
        </authorList>
    </citation>
    <scope>IDENTIFICATION</scope>
</reference>
<dbReference type="GO" id="GO:0061750">
    <property type="term" value="F:acid sphingomyelin phosphodiesterase activity"/>
    <property type="evidence" value="ECO:0000318"/>
    <property type="project" value="GO_Central"/>
</dbReference>
<evidence type="ECO:0000256" key="5">
    <source>
        <dbReference type="ARBA" id="ARBA00022729"/>
    </source>
</evidence>
<feature type="disulfide bond" evidence="14">
    <location>
        <begin position="85"/>
        <end position="96"/>
    </location>
</feature>
<dbReference type="Pfam" id="PF00149">
    <property type="entry name" value="Metallophos"/>
    <property type="match status" value="1"/>
</dbReference>
<dbReference type="SMART" id="SM00741">
    <property type="entry name" value="SapB"/>
    <property type="match status" value="1"/>
</dbReference>
<feature type="binding site" evidence="13">
    <location>
        <position position="173"/>
    </location>
    <ligand>
        <name>Zn(2+)</name>
        <dbReference type="ChEBI" id="CHEBI:29105"/>
        <label>1</label>
    </ligand>
</feature>
<keyword evidence="18" id="KW-1185">Reference proteome</keyword>
<evidence type="ECO:0000256" key="11">
    <source>
        <dbReference type="ARBA" id="ARBA00047268"/>
    </source>
</evidence>
<name>T1G329_HELRO</name>
<evidence type="ECO:0000256" key="6">
    <source>
        <dbReference type="ARBA" id="ARBA00022801"/>
    </source>
</evidence>
<keyword evidence="3" id="KW-0964">Secreted</keyword>
<evidence type="ECO:0000313" key="18">
    <source>
        <dbReference type="Proteomes" id="UP000015101"/>
    </source>
</evidence>
<dbReference type="EnsemblMetazoa" id="HelroT77714">
    <property type="protein sequence ID" value="HelroP77714"/>
    <property type="gene ID" value="HelroG77714"/>
</dbReference>
<proteinExistence type="inferred from homology"/>
<feature type="binding site" evidence="13">
    <location>
        <position position="242"/>
    </location>
    <ligand>
        <name>Zn(2+)</name>
        <dbReference type="ChEBI" id="CHEBI:29105"/>
        <label>2</label>
    </ligand>
</feature>
<dbReference type="GO" id="GO:0016020">
    <property type="term" value="C:membrane"/>
    <property type="evidence" value="ECO:0007669"/>
    <property type="project" value="GOC"/>
</dbReference>
<gene>
    <name evidence="17" type="primary">20215477</name>
    <name evidence="16" type="ORF">HELRODRAFT_77714</name>
</gene>
<comment type="subcellular location">
    <subcellularLocation>
        <location evidence="1">Secreted</location>
    </subcellularLocation>
</comment>
<feature type="disulfide bond" evidence="14">
    <location>
        <begin position="54"/>
        <end position="130"/>
    </location>
</feature>
<keyword evidence="6 12" id="KW-0378">Hydrolase</keyword>
<accession>T1G329</accession>
<keyword evidence="4 13" id="KW-0479">Metal-binding</keyword>
<evidence type="ECO:0000313" key="17">
    <source>
        <dbReference type="EnsemblMetazoa" id="HelroP77714"/>
    </source>
</evidence>
<dbReference type="GO" id="GO:0006685">
    <property type="term" value="P:sphingomyelin catabolic process"/>
    <property type="evidence" value="ECO:0000318"/>
    <property type="project" value="GO_Central"/>
</dbReference>
<evidence type="ECO:0000256" key="3">
    <source>
        <dbReference type="ARBA" id="ARBA00022525"/>
    </source>
</evidence>
<dbReference type="CDD" id="cd00842">
    <property type="entry name" value="MPP_ASMase"/>
    <property type="match status" value="1"/>
</dbReference>
<dbReference type="OrthoDB" id="282973at2759"/>
<keyword evidence="5" id="KW-0732">Signal</keyword>
<dbReference type="GO" id="GO:0005764">
    <property type="term" value="C:lysosome"/>
    <property type="evidence" value="ECO:0000318"/>
    <property type="project" value="GO_Central"/>
</dbReference>
<dbReference type="GO" id="GO:0046872">
    <property type="term" value="F:metal ion binding"/>
    <property type="evidence" value="ECO:0007669"/>
    <property type="project" value="UniProtKB-KW"/>
</dbReference>
<evidence type="ECO:0000256" key="4">
    <source>
        <dbReference type="ARBA" id="ARBA00022723"/>
    </source>
</evidence>
<feature type="binding site" evidence="13">
    <location>
        <position position="282"/>
    </location>
    <ligand>
        <name>Zn(2+)</name>
        <dbReference type="ChEBI" id="CHEBI:29105"/>
        <label>2</label>
    </ligand>
</feature>
<dbReference type="SUPFAM" id="SSF56300">
    <property type="entry name" value="Metallo-dependent phosphatases"/>
    <property type="match status" value="1"/>
</dbReference>
<reference evidence="18" key="1">
    <citation type="submission" date="2012-12" db="EMBL/GenBank/DDBJ databases">
        <authorList>
            <person name="Hellsten U."/>
            <person name="Grimwood J."/>
            <person name="Chapman J.A."/>
            <person name="Shapiro H."/>
            <person name="Aerts A."/>
            <person name="Otillar R.P."/>
            <person name="Terry A.Y."/>
            <person name="Boore J.L."/>
            <person name="Simakov O."/>
            <person name="Marletaz F."/>
            <person name="Cho S.-J."/>
            <person name="Edsinger-Gonzales E."/>
            <person name="Havlak P."/>
            <person name="Kuo D.-H."/>
            <person name="Larsson T."/>
            <person name="Lv J."/>
            <person name="Arendt D."/>
            <person name="Savage R."/>
            <person name="Osoegawa K."/>
            <person name="de Jong P."/>
            <person name="Lindberg D.R."/>
            <person name="Seaver E.C."/>
            <person name="Weisblat D.A."/>
            <person name="Putnam N.H."/>
            <person name="Grigoriev I.V."/>
            <person name="Rokhsar D.S."/>
        </authorList>
    </citation>
    <scope>NUCLEOTIDE SEQUENCE</scope>
</reference>
<feature type="domain" description="Saposin B-type" evidence="15">
    <location>
        <begin position="50"/>
        <end position="134"/>
    </location>
</feature>
<comment type="cofactor">
    <cofactor evidence="13">
        <name>Zn(2+)</name>
        <dbReference type="ChEBI" id="CHEBI:29105"/>
    </cofactor>
    <text evidence="13">Binds 2 Zn(2+) ions per subunit.</text>
</comment>
<dbReference type="AlphaFoldDB" id="T1G329"/>
<comment type="catalytic activity">
    <reaction evidence="11">
        <text>a sphingomyelin + H2O = phosphocholine + an N-acylsphing-4-enine + H(+)</text>
        <dbReference type="Rhea" id="RHEA:19253"/>
        <dbReference type="ChEBI" id="CHEBI:15377"/>
        <dbReference type="ChEBI" id="CHEBI:15378"/>
        <dbReference type="ChEBI" id="CHEBI:17636"/>
        <dbReference type="ChEBI" id="CHEBI:52639"/>
        <dbReference type="ChEBI" id="CHEBI:295975"/>
        <dbReference type="EC" id="3.1.4.12"/>
    </reaction>
    <physiologicalReaction direction="left-to-right" evidence="11">
        <dbReference type="Rhea" id="RHEA:19254"/>
    </physiologicalReaction>
</comment>
<protein>
    <recommendedName>
        <fullName evidence="12">Sphingomyelin phosphodiesterase</fullName>
    </recommendedName>
</protein>
<dbReference type="EMBL" id="AMQM01003905">
    <property type="status" value="NOT_ANNOTATED_CDS"/>
    <property type="molecule type" value="Genomic_DNA"/>
</dbReference>
<feature type="disulfide bond" evidence="14">
    <location>
        <begin position="57"/>
        <end position="122"/>
    </location>
</feature>
<keyword evidence="8 14" id="KW-1015">Disulfide bond</keyword>
<dbReference type="PIRSF" id="PIRSF000948">
    <property type="entry name" value="Sphingomy_PDE"/>
    <property type="match status" value="1"/>
</dbReference>
<feature type="disulfide bond" evidence="14">
    <location>
        <begin position="188"/>
        <end position="193"/>
    </location>
</feature>
<dbReference type="GO" id="GO:0016798">
    <property type="term" value="F:hydrolase activity, acting on glycosyl bonds"/>
    <property type="evidence" value="ECO:0007669"/>
    <property type="project" value="UniProtKB-KW"/>
</dbReference>
<organism evidence="17 18">
    <name type="scientific">Helobdella robusta</name>
    <name type="common">Californian leech</name>
    <dbReference type="NCBI Taxonomy" id="6412"/>
    <lineage>
        <taxon>Eukaryota</taxon>
        <taxon>Metazoa</taxon>
        <taxon>Spiralia</taxon>
        <taxon>Lophotrochozoa</taxon>
        <taxon>Annelida</taxon>
        <taxon>Clitellata</taxon>
        <taxon>Hirudinea</taxon>
        <taxon>Rhynchobdellida</taxon>
        <taxon>Glossiphoniidae</taxon>
        <taxon>Helobdella</taxon>
    </lineage>
</organism>
<dbReference type="GO" id="GO:0046513">
    <property type="term" value="P:ceramide biosynthetic process"/>
    <property type="evidence" value="ECO:0000318"/>
    <property type="project" value="GO_Central"/>
</dbReference>
<dbReference type="SUPFAM" id="SSF47862">
    <property type="entry name" value="Saposin"/>
    <property type="match status" value="1"/>
</dbReference>
<evidence type="ECO:0000256" key="7">
    <source>
        <dbReference type="ARBA" id="ARBA00022833"/>
    </source>
</evidence>
<dbReference type="CTD" id="20215477"/>
<feature type="disulfide bond" evidence="14">
    <location>
        <begin position="362"/>
        <end position="410"/>
    </location>
</feature>
<evidence type="ECO:0000256" key="9">
    <source>
        <dbReference type="ARBA" id="ARBA00023180"/>
    </source>
</evidence>
<dbReference type="InterPro" id="IPR004843">
    <property type="entry name" value="Calcineurin-like_PHP"/>
</dbReference>
<dbReference type="GeneID" id="20215477"/>
<evidence type="ECO:0000313" key="16">
    <source>
        <dbReference type="EMBL" id="ESO05258.1"/>
    </source>
</evidence>
<feature type="disulfide bond" evidence="14">
    <location>
        <begin position="575"/>
        <end position="579"/>
    </location>
</feature>
<dbReference type="InParanoid" id="T1G329"/>
<dbReference type="InterPro" id="IPR008139">
    <property type="entry name" value="SaposinB_dom"/>
</dbReference>
<evidence type="ECO:0000256" key="1">
    <source>
        <dbReference type="ARBA" id="ARBA00004613"/>
    </source>
</evidence>
<evidence type="ECO:0000256" key="12">
    <source>
        <dbReference type="PIRNR" id="PIRNR000948"/>
    </source>
</evidence>
<feature type="binding site" evidence="13">
    <location>
        <position position="175"/>
    </location>
    <ligand>
        <name>Zn(2+)</name>
        <dbReference type="ChEBI" id="CHEBI:29105"/>
        <label>1</label>
    </ligand>
</feature>
<evidence type="ECO:0000256" key="8">
    <source>
        <dbReference type="ARBA" id="ARBA00023157"/>
    </source>
</evidence>
<dbReference type="HOGENOM" id="CLU_014743_3_0_1"/>
<evidence type="ECO:0000256" key="14">
    <source>
        <dbReference type="PIRSR" id="PIRSR000948-2"/>
    </source>
</evidence>
<dbReference type="InterPro" id="IPR029052">
    <property type="entry name" value="Metallo-depent_PP-like"/>
</dbReference>
<dbReference type="InterPro" id="IPR011001">
    <property type="entry name" value="Saposin-like"/>
</dbReference>
<dbReference type="FunCoup" id="T1G329">
    <property type="interactions" value="190"/>
</dbReference>
<dbReference type="PANTHER" id="PTHR10340">
    <property type="entry name" value="SPHINGOMYELIN PHOSPHODIESTERASE"/>
    <property type="match status" value="1"/>
</dbReference>
<dbReference type="EMBL" id="KB096365">
    <property type="protein sequence ID" value="ESO05258.1"/>
    <property type="molecule type" value="Genomic_DNA"/>
</dbReference>
<feature type="binding site" evidence="13">
    <location>
        <position position="402"/>
    </location>
    <ligand>
        <name>Zn(2+)</name>
        <dbReference type="ChEBI" id="CHEBI:29105"/>
        <label>2</label>
    </ligand>
</feature>
<reference evidence="16 18" key="2">
    <citation type="journal article" date="2013" name="Nature">
        <title>Insights into bilaterian evolution from three spiralian genomes.</title>
        <authorList>
            <person name="Simakov O."/>
            <person name="Marletaz F."/>
            <person name="Cho S.J."/>
            <person name="Edsinger-Gonzales E."/>
            <person name="Havlak P."/>
            <person name="Hellsten U."/>
            <person name="Kuo D.H."/>
            <person name="Larsson T."/>
            <person name="Lv J."/>
            <person name="Arendt D."/>
            <person name="Savage R."/>
            <person name="Osoegawa K."/>
            <person name="de Jong P."/>
            <person name="Grimwood J."/>
            <person name="Chapman J.A."/>
            <person name="Shapiro H."/>
            <person name="Aerts A."/>
            <person name="Otillar R.P."/>
            <person name="Terry A.Y."/>
            <person name="Boore J.L."/>
            <person name="Grigoriev I.V."/>
            <person name="Lindberg D.R."/>
            <person name="Seaver E.C."/>
            <person name="Weisblat D.A."/>
            <person name="Putnam N.H."/>
            <person name="Rokhsar D.S."/>
        </authorList>
    </citation>
    <scope>NUCLEOTIDE SEQUENCE</scope>
</reference>
<dbReference type="KEGG" id="hro:HELRODRAFT_77714"/>
<dbReference type="InterPro" id="IPR045473">
    <property type="entry name" value="ASM_C"/>
</dbReference>
<dbReference type="Proteomes" id="UP000015101">
    <property type="component" value="Unassembled WGS sequence"/>
</dbReference>
<keyword evidence="9" id="KW-0325">Glycoprotein</keyword>
<evidence type="ECO:0000256" key="13">
    <source>
        <dbReference type="PIRSR" id="PIRSR000948-1"/>
    </source>
</evidence>
<dbReference type="Gene3D" id="1.10.225.10">
    <property type="entry name" value="Saposin-like"/>
    <property type="match status" value="1"/>
</dbReference>